<dbReference type="GeneID" id="25983992"/>
<feature type="region of interest" description="Disordered" evidence="1">
    <location>
        <begin position="1"/>
        <end position="57"/>
    </location>
</feature>
<dbReference type="AlphaFoldDB" id="J5TCD9"/>
<dbReference type="HOGENOM" id="CLU_1511651_0_0_1"/>
<dbReference type="KEGG" id="tasa:A1Q1_00478"/>
<accession>J5TCD9</accession>
<protein>
    <submittedName>
        <fullName evidence="2">Uncharacterized protein</fullName>
    </submittedName>
</protein>
<evidence type="ECO:0000313" key="2">
    <source>
        <dbReference type="EMBL" id="EJT50251.1"/>
    </source>
</evidence>
<dbReference type="Proteomes" id="UP000002748">
    <property type="component" value="Unassembled WGS sequence"/>
</dbReference>
<sequence>MTQNHSSQSSRRSSLLSSLASSFSKTSSNSSSSKTSTKTSTSGSTSTHSSSGSNYSSSYPYSSGYWAESDGSIYGAFTPGVFGLLPDPSNYLRDPTKYLMNGQHRTAAHPYVAESQRDIRIQLRTTTTTHTVAGFEVTKVVKRYTFPDGSVHETTHTRSEAYGDEANIRELRKYLGQN</sequence>
<dbReference type="RefSeq" id="XP_014181268.1">
    <property type="nucleotide sequence ID" value="XM_014325793.1"/>
</dbReference>
<name>J5TCD9_TRIAS</name>
<proteinExistence type="predicted"/>
<dbReference type="EMBL" id="ALBS01000122">
    <property type="protein sequence ID" value="EJT50251.1"/>
    <property type="molecule type" value="Genomic_DNA"/>
</dbReference>
<dbReference type="VEuPathDB" id="FungiDB:A1Q1_00478"/>
<evidence type="ECO:0000313" key="3">
    <source>
        <dbReference type="Proteomes" id="UP000002748"/>
    </source>
</evidence>
<organism evidence="2 3">
    <name type="scientific">Trichosporon asahii var. asahii (strain ATCC 90039 / CBS 2479 / JCM 2466 / KCTC 7840 / NBRC 103889/ NCYC 2677 / UAMH 7654)</name>
    <name type="common">Yeast</name>
    <dbReference type="NCBI Taxonomy" id="1186058"/>
    <lineage>
        <taxon>Eukaryota</taxon>
        <taxon>Fungi</taxon>
        <taxon>Dikarya</taxon>
        <taxon>Basidiomycota</taxon>
        <taxon>Agaricomycotina</taxon>
        <taxon>Tremellomycetes</taxon>
        <taxon>Trichosporonales</taxon>
        <taxon>Trichosporonaceae</taxon>
        <taxon>Trichosporon</taxon>
    </lineage>
</organism>
<evidence type="ECO:0000256" key="1">
    <source>
        <dbReference type="SAM" id="MobiDB-lite"/>
    </source>
</evidence>
<gene>
    <name evidence="2" type="ORF">A1Q1_00478</name>
</gene>
<reference evidence="2 3" key="1">
    <citation type="journal article" date="2012" name="Eukaryot. Cell">
        <title>Draft genome sequence of CBS 2479, the standard type strain of Trichosporon asahii.</title>
        <authorList>
            <person name="Yang R.Y."/>
            <person name="Li H.T."/>
            <person name="Zhu H."/>
            <person name="Zhou G.P."/>
            <person name="Wang M."/>
            <person name="Wang L."/>
        </authorList>
    </citation>
    <scope>NUCLEOTIDE SEQUENCE [LARGE SCALE GENOMIC DNA]</scope>
    <source>
        <strain evidence="3">ATCC 90039 / CBS 2479 / JCM 2466 / KCTC 7840 / NCYC 2677 / UAMH 7654</strain>
    </source>
</reference>
<comment type="caution">
    <text evidence="2">The sequence shown here is derived from an EMBL/GenBank/DDBJ whole genome shotgun (WGS) entry which is preliminary data.</text>
</comment>